<evidence type="ECO:0000256" key="1">
    <source>
        <dbReference type="SAM" id="Coils"/>
    </source>
</evidence>
<name>A0ABR2H1F1_9EUKA</name>
<proteinExistence type="predicted"/>
<evidence type="ECO:0000313" key="2">
    <source>
        <dbReference type="EMBL" id="KAK8839676.1"/>
    </source>
</evidence>
<gene>
    <name evidence="2" type="ORF">M9Y10_031379</name>
</gene>
<sequence length="391" mass="46709">MQHQITQFIQQRPDLRLIITQISNTERNVNNNNWDDDEEEEFRKIINSVVENGNEILYLFQENKYKEAARQEIEEFINQLENTTKSLLQVSNHQEKDPIIKSFYKEIELTRYQEMIKNEFYPIVERIPNEFPTTKELDIDSLFQDFDPTKNGGNIDFDSFKMIEPPEEFDNIIKNEEERNKYDKYVSIVNMIISINNLEKFKSKYEKNESEYNRQEEHLTKDALSKLDPTKVDQARRTLRKIKRCADDAKLIYKNKVQTLLNNIRKLHHLKGEDDSTISSLQKKTNLLEAENAKYKEKIIQCRKIIQFNEAYKQKINKLNDDHQEMAMRIQRLEGENRLLSDKNCNLNKVLNQTNGMVNNLKSENYKLIVENQSLRDEIQQNKSKFHLFKK</sequence>
<protein>
    <recommendedName>
        <fullName evidence="4">DUF4201 domain-containing protein</fullName>
    </recommendedName>
</protein>
<evidence type="ECO:0000313" key="3">
    <source>
        <dbReference type="Proteomes" id="UP001470230"/>
    </source>
</evidence>
<comment type="caution">
    <text evidence="2">The sequence shown here is derived from an EMBL/GenBank/DDBJ whole genome shotgun (WGS) entry which is preliminary data.</text>
</comment>
<evidence type="ECO:0008006" key="4">
    <source>
        <dbReference type="Google" id="ProtNLM"/>
    </source>
</evidence>
<dbReference type="Proteomes" id="UP001470230">
    <property type="component" value="Unassembled WGS sequence"/>
</dbReference>
<keyword evidence="1" id="KW-0175">Coiled coil</keyword>
<accession>A0ABR2H1F1</accession>
<organism evidence="2 3">
    <name type="scientific">Tritrichomonas musculus</name>
    <dbReference type="NCBI Taxonomy" id="1915356"/>
    <lineage>
        <taxon>Eukaryota</taxon>
        <taxon>Metamonada</taxon>
        <taxon>Parabasalia</taxon>
        <taxon>Tritrichomonadida</taxon>
        <taxon>Tritrichomonadidae</taxon>
        <taxon>Tritrichomonas</taxon>
    </lineage>
</organism>
<feature type="coiled-coil region" evidence="1">
    <location>
        <begin position="278"/>
        <end position="378"/>
    </location>
</feature>
<keyword evidence="3" id="KW-1185">Reference proteome</keyword>
<dbReference type="EMBL" id="JAPFFF010000050">
    <property type="protein sequence ID" value="KAK8839676.1"/>
    <property type="molecule type" value="Genomic_DNA"/>
</dbReference>
<reference evidence="2 3" key="1">
    <citation type="submission" date="2024-04" db="EMBL/GenBank/DDBJ databases">
        <title>Tritrichomonas musculus Genome.</title>
        <authorList>
            <person name="Alves-Ferreira E."/>
            <person name="Grigg M."/>
            <person name="Lorenzi H."/>
            <person name="Galac M."/>
        </authorList>
    </citation>
    <scope>NUCLEOTIDE SEQUENCE [LARGE SCALE GENOMIC DNA]</scope>
    <source>
        <strain evidence="2 3">EAF2021</strain>
    </source>
</reference>